<organism evidence="1">
    <name type="scientific">Arundo donax</name>
    <name type="common">Giant reed</name>
    <name type="synonym">Donax arundinaceus</name>
    <dbReference type="NCBI Taxonomy" id="35708"/>
    <lineage>
        <taxon>Eukaryota</taxon>
        <taxon>Viridiplantae</taxon>
        <taxon>Streptophyta</taxon>
        <taxon>Embryophyta</taxon>
        <taxon>Tracheophyta</taxon>
        <taxon>Spermatophyta</taxon>
        <taxon>Magnoliopsida</taxon>
        <taxon>Liliopsida</taxon>
        <taxon>Poales</taxon>
        <taxon>Poaceae</taxon>
        <taxon>PACMAD clade</taxon>
        <taxon>Arundinoideae</taxon>
        <taxon>Arundineae</taxon>
        <taxon>Arundo</taxon>
    </lineage>
</organism>
<dbReference type="EMBL" id="GBRH01266676">
    <property type="protein sequence ID" value="JAD31219.1"/>
    <property type="molecule type" value="Transcribed_RNA"/>
</dbReference>
<evidence type="ECO:0000313" key="1">
    <source>
        <dbReference type="EMBL" id="JAD31219.1"/>
    </source>
</evidence>
<reference evidence="1" key="1">
    <citation type="submission" date="2014-09" db="EMBL/GenBank/DDBJ databases">
        <authorList>
            <person name="Magalhaes I.L.F."/>
            <person name="Oliveira U."/>
            <person name="Santos F.R."/>
            <person name="Vidigal T.H.D.A."/>
            <person name="Brescovit A.D."/>
            <person name="Santos A.J."/>
        </authorList>
    </citation>
    <scope>NUCLEOTIDE SEQUENCE</scope>
    <source>
        <tissue evidence="1">Shoot tissue taken approximately 20 cm above the soil surface</tissue>
    </source>
</reference>
<sequence length="29" mass="3533">MWKVSAPNFCFPFHSSPVQFLVILEYWMQ</sequence>
<accession>A0A0A8YVR3</accession>
<dbReference type="AlphaFoldDB" id="A0A0A8YVR3"/>
<protein>
    <submittedName>
        <fullName evidence="1">Uncharacterized protein</fullName>
    </submittedName>
</protein>
<reference evidence="1" key="2">
    <citation type="journal article" date="2015" name="Data Brief">
        <title>Shoot transcriptome of the giant reed, Arundo donax.</title>
        <authorList>
            <person name="Barrero R.A."/>
            <person name="Guerrero F.D."/>
            <person name="Moolhuijzen P."/>
            <person name="Goolsby J.A."/>
            <person name="Tidwell J."/>
            <person name="Bellgard S.E."/>
            <person name="Bellgard M.I."/>
        </authorList>
    </citation>
    <scope>NUCLEOTIDE SEQUENCE</scope>
    <source>
        <tissue evidence="1">Shoot tissue taken approximately 20 cm above the soil surface</tissue>
    </source>
</reference>
<proteinExistence type="predicted"/>
<name>A0A0A8YVR3_ARUDO</name>